<evidence type="ECO:0000313" key="2">
    <source>
        <dbReference type="EMBL" id="MBD8001637.1"/>
    </source>
</evidence>
<protein>
    <submittedName>
        <fullName evidence="2">Aldo/keto reductase</fullName>
    </submittedName>
</protein>
<dbReference type="PRINTS" id="PR00069">
    <property type="entry name" value="ALDKETRDTASE"/>
</dbReference>
<dbReference type="Gene3D" id="3.20.20.100">
    <property type="entry name" value="NADP-dependent oxidoreductase domain"/>
    <property type="match status" value="1"/>
</dbReference>
<evidence type="ECO:0000259" key="1">
    <source>
        <dbReference type="Pfam" id="PF00248"/>
    </source>
</evidence>
<dbReference type="PANTHER" id="PTHR43638">
    <property type="entry name" value="OXIDOREDUCTASE, ALDO/KETO REDUCTASE FAMILY PROTEIN"/>
    <property type="match status" value="1"/>
</dbReference>
<dbReference type="Proteomes" id="UP000616346">
    <property type="component" value="Unassembled WGS sequence"/>
</dbReference>
<gene>
    <name evidence="2" type="ORF">H9626_05295</name>
</gene>
<organism evidence="2 3">
    <name type="scientific">Phocaeicola faecium</name>
    <dbReference type="NCBI Taxonomy" id="2762213"/>
    <lineage>
        <taxon>Bacteria</taxon>
        <taxon>Pseudomonadati</taxon>
        <taxon>Bacteroidota</taxon>
        <taxon>Bacteroidia</taxon>
        <taxon>Bacteroidales</taxon>
        <taxon>Bacteroidaceae</taxon>
        <taxon>Phocaeicola</taxon>
    </lineage>
</organism>
<sequence length="275" mass="30629">MERTITFADGVKVCTLGQGTWKMGQSASRRNEELKALRRGLDLGLSVIDTAEMYGNEEFVGEAIRGQRDKAFIVSKVLPSNASYKGTKLACERSLRKLGIECIDLYLLHWIGHHPFAETVRAMEELRQAGKIARWGMSNLDVADMERILSLPGGTHCAANQVLYNLKEWGVEFDLLPWSMRHAMPVMAYTPIGEGSLRNHPLLKRIAQKHNATPTQIALAWVMRNPGVMAIPKASGIGHVEENFRSLSISLSEDDLDELDSVFPAPQHKIPLAGW</sequence>
<dbReference type="InterPro" id="IPR023210">
    <property type="entry name" value="NADP_OxRdtase_dom"/>
</dbReference>
<proteinExistence type="predicted"/>
<dbReference type="PANTHER" id="PTHR43638:SF3">
    <property type="entry name" value="ALDEHYDE REDUCTASE"/>
    <property type="match status" value="1"/>
</dbReference>
<dbReference type="InterPro" id="IPR020471">
    <property type="entry name" value="AKR"/>
</dbReference>
<name>A0ABR8VA42_9BACT</name>
<dbReference type="CDD" id="cd19138">
    <property type="entry name" value="AKR_YeaE"/>
    <property type="match status" value="1"/>
</dbReference>
<evidence type="ECO:0000313" key="3">
    <source>
        <dbReference type="Proteomes" id="UP000616346"/>
    </source>
</evidence>
<dbReference type="InterPro" id="IPR036812">
    <property type="entry name" value="NAD(P)_OxRdtase_dom_sf"/>
</dbReference>
<dbReference type="Pfam" id="PF00248">
    <property type="entry name" value="Aldo_ket_red"/>
    <property type="match status" value="1"/>
</dbReference>
<reference evidence="2 3" key="1">
    <citation type="submission" date="2020-08" db="EMBL/GenBank/DDBJ databases">
        <title>A Genomic Blueprint of the Chicken Gut Microbiome.</title>
        <authorList>
            <person name="Gilroy R."/>
            <person name="Ravi A."/>
            <person name="Getino M."/>
            <person name="Pursley I."/>
            <person name="Horton D.L."/>
            <person name="Alikhan N.-F."/>
            <person name="Baker D."/>
            <person name="Gharbi K."/>
            <person name="Hall N."/>
            <person name="Watson M."/>
            <person name="Adriaenssens E.M."/>
            <person name="Foster-Nyarko E."/>
            <person name="Jarju S."/>
            <person name="Secka A."/>
            <person name="Antonio M."/>
            <person name="Oren A."/>
            <person name="Chaudhuri R."/>
            <person name="La Ragione R.M."/>
            <person name="Hildebrand F."/>
            <person name="Pallen M.J."/>
        </authorList>
    </citation>
    <scope>NUCLEOTIDE SEQUENCE [LARGE SCALE GENOMIC DNA]</scope>
    <source>
        <strain evidence="2 3">Sa1YUN3</strain>
    </source>
</reference>
<dbReference type="SUPFAM" id="SSF51430">
    <property type="entry name" value="NAD(P)-linked oxidoreductase"/>
    <property type="match status" value="1"/>
</dbReference>
<dbReference type="PIRSF" id="PIRSF000097">
    <property type="entry name" value="AKR"/>
    <property type="match status" value="1"/>
</dbReference>
<comment type="caution">
    <text evidence="2">The sequence shown here is derived from an EMBL/GenBank/DDBJ whole genome shotgun (WGS) entry which is preliminary data.</text>
</comment>
<feature type="domain" description="NADP-dependent oxidoreductase" evidence="1">
    <location>
        <begin position="16"/>
        <end position="262"/>
    </location>
</feature>
<keyword evidence="3" id="KW-1185">Reference proteome</keyword>
<accession>A0ABR8VA42</accession>
<dbReference type="EMBL" id="JACSPQ010000001">
    <property type="protein sequence ID" value="MBD8001637.1"/>
    <property type="molecule type" value="Genomic_DNA"/>
</dbReference>
<dbReference type="RefSeq" id="WP_191709788.1">
    <property type="nucleotide sequence ID" value="NZ_JACSPQ010000001.1"/>
</dbReference>